<dbReference type="SMART" id="SM00014">
    <property type="entry name" value="acidPPc"/>
    <property type="match status" value="1"/>
</dbReference>
<dbReference type="InterPro" id="IPR000326">
    <property type="entry name" value="PAP2/HPO"/>
</dbReference>
<reference evidence="4" key="1">
    <citation type="submission" date="2022-11" db="UniProtKB">
        <authorList>
            <consortium name="WormBaseParasite"/>
        </authorList>
    </citation>
    <scope>IDENTIFICATION</scope>
</reference>
<dbReference type="Pfam" id="PF01569">
    <property type="entry name" value="PAP2"/>
    <property type="match status" value="1"/>
</dbReference>
<feature type="transmembrane region" description="Helical" evidence="1">
    <location>
        <begin position="81"/>
        <end position="100"/>
    </location>
</feature>
<dbReference type="Proteomes" id="UP000887540">
    <property type="component" value="Unplaced"/>
</dbReference>
<dbReference type="GO" id="GO:0010008">
    <property type="term" value="C:endosome membrane"/>
    <property type="evidence" value="ECO:0007669"/>
    <property type="project" value="TreeGrafter"/>
</dbReference>
<evidence type="ECO:0000313" key="3">
    <source>
        <dbReference type="Proteomes" id="UP000887540"/>
    </source>
</evidence>
<keyword evidence="1" id="KW-0812">Transmembrane</keyword>
<organism evidence="3 4">
    <name type="scientific">Acrobeloides nanus</name>
    <dbReference type="NCBI Taxonomy" id="290746"/>
    <lineage>
        <taxon>Eukaryota</taxon>
        <taxon>Metazoa</taxon>
        <taxon>Ecdysozoa</taxon>
        <taxon>Nematoda</taxon>
        <taxon>Chromadorea</taxon>
        <taxon>Rhabditida</taxon>
        <taxon>Tylenchina</taxon>
        <taxon>Cephalobomorpha</taxon>
        <taxon>Cephaloboidea</taxon>
        <taxon>Cephalobidae</taxon>
        <taxon>Acrobeloides</taxon>
    </lineage>
</organism>
<accession>A0A914E254</accession>
<dbReference type="Gene3D" id="1.20.144.10">
    <property type="entry name" value="Phosphatidic acid phosphatase type 2/haloperoxidase"/>
    <property type="match status" value="1"/>
</dbReference>
<proteinExistence type="predicted"/>
<evidence type="ECO:0000313" key="4">
    <source>
        <dbReference type="WBParaSite" id="ACRNAN_scaffold5237.g8535.t1"/>
    </source>
</evidence>
<feature type="transmembrane region" description="Helical" evidence="1">
    <location>
        <begin position="112"/>
        <end position="130"/>
    </location>
</feature>
<keyword evidence="3" id="KW-1185">Reference proteome</keyword>
<sequence length="854" mass="98360">MMQILEMIRMTTFVYLDYVVGFGLCTFALDFLKCYIGRLRPNFVSMCKPDLSECSLNGTAYMINFECQNGPRMGRNSRTSFPSGHAMAAVFCFIFLYHFFQYLHRNSTITTLAKRYRFIIITLYFIFTLFCTRTSKINFLSWVHVGTSSNGDLKNEPTLKQDLALHSIRKALRKKVPLDACFNSELINWPTTDIDSDCDPKTTVHVDGFLYDDEDVNHLVDKGKLSRHYCKNCGSRDIQLLTFISHSLSVSQLRYIFNFLLPFVHGSDDFRDNILIDIGSRLGSVLYAAAEFRNFNEVVGIEMNSEFCQIQLKVVEEHHFSTPIKIICDDMRNQLEILSKANFVMMNNVFGFFQNVETQVDCWRKLRNSLNIGTILIHNPSLDSVTAHLDLGFDLNEWLEPIDLKPSFDLYVGNDENLYGDLYEECENICAYRGFKKMTRSLTMPVERVVPESWGKLPKHFWNPRILAIVEDSLGPRFVDTLQSIQTDERKQTKRRDQNDIKIKISKRPREDSVGQSISTAAVENEPVSMKYLLSLIGHICKVLLVPLPHIMVNKVAFMPPNKHYQLVDYQTRVPFKNAKKALKSSDVDAVFDIESEFFSYRLPEWAKKGLSVYEVKVIKTKEKDYITTVRVFSNKTLHTGVQSEKVILLSQPNATDIGCWMQANTIALTLIEMADLMECDFVVYDYNGYGTSPGRPDEHACYRNVEAVYDWIITELEYNPEDVYLFGLSLGTAVSIHLASLHERITKMILIAPFTSLLRICPRIPIVGRQPDNGKSCCLDRFNSYEKAPNVQARTLLIHGKADKLIDIQHSEVLLNLFPNPCEPLYVDKADHETIVYQPMVWKRIWYFVNRDK</sequence>
<dbReference type="InterPro" id="IPR036938">
    <property type="entry name" value="PAP2/HPO_sf"/>
</dbReference>
<evidence type="ECO:0000259" key="2">
    <source>
        <dbReference type="SMART" id="SM00014"/>
    </source>
</evidence>
<protein>
    <submittedName>
        <fullName evidence="4">Phosphatidic acid phosphatase type 2/haloperoxidase domain-containing protein</fullName>
    </submittedName>
</protein>
<dbReference type="Gene3D" id="3.40.50.1820">
    <property type="entry name" value="alpha/beta hydrolase"/>
    <property type="match status" value="1"/>
</dbReference>
<dbReference type="InterPro" id="IPR000073">
    <property type="entry name" value="AB_hydrolase_1"/>
</dbReference>
<dbReference type="SUPFAM" id="SSF53474">
    <property type="entry name" value="alpha/beta-Hydrolases"/>
    <property type="match status" value="1"/>
</dbReference>
<dbReference type="WBParaSite" id="ACRNAN_scaffold5237.g8535.t1">
    <property type="protein sequence ID" value="ACRNAN_scaffold5237.g8535.t1"/>
    <property type="gene ID" value="ACRNAN_scaffold5237.g8535"/>
</dbReference>
<dbReference type="GO" id="GO:0005886">
    <property type="term" value="C:plasma membrane"/>
    <property type="evidence" value="ECO:0007669"/>
    <property type="project" value="TreeGrafter"/>
</dbReference>
<dbReference type="AlphaFoldDB" id="A0A914E254"/>
<dbReference type="InterPro" id="IPR029058">
    <property type="entry name" value="AB_hydrolase_fold"/>
</dbReference>
<dbReference type="SUPFAM" id="SSF48317">
    <property type="entry name" value="Acid phosphatase/Vanadium-dependent haloperoxidase"/>
    <property type="match status" value="1"/>
</dbReference>
<dbReference type="InterPro" id="IPR029063">
    <property type="entry name" value="SAM-dependent_MTases_sf"/>
</dbReference>
<dbReference type="Pfam" id="PF00561">
    <property type="entry name" value="Abhydrolase_1"/>
    <property type="match status" value="1"/>
</dbReference>
<dbReference type="PANTHER" id="PTHR12277">
    <property type="entry name" value="ALPHA/BETA HYDROLASE DOMAIN-CONTAINING PROTEIN"/>
    <property type="match status" value="1"/>
</dbReference>
<evidence type="ECO:0000256" key="1">
    <source>
        <dbReference type="SAM" id="Phobius"/>
    </source>
</evidence>
<name>A0A914E254_9BILA</name>
<dbReference type="GO" id="GO:0008474">
    <property type="term" value="F:palmitoyl-(protein) hydrolase activity"/>
    <property type="evidence" value="ECO:0007669"/>
    <property type="project" value="TreeGrafter"/>
</dbReference>
<keyword evidence="1" id="KW-1133">Transmembrane helix</keyword>
<feature type="domain" description="Phosphatidic acid phosphatase type 2/haloperoxidase" evidence="2">
    <location>
        <begin position="15"/>
        <end position="131"/>
    </location>
</feature>
<feature type="transmembrane region" description="Helical" evidence="1">
    <location>
        <begin position="12"/>
        <end position="32"/>
    </location>
</feature>
<dbReference type="Gene3D" id="3.40.50.150">
    <property type="entry name" value="Vaccinia Virus protein VP39"/>
    <property type="match status" value="1"/>
</dbReference>
<keyword evidence="1" id="KW-0472">Membrane</keyword>
<dbReference type="SUPFAM" id="SSF53335">
    <property type="entry name" value="S-adenosyl-L-methionine-dependent methyltransferases"/>
    <property type="match status" value="1"/>
</dbReference>
<dbReference type="PANTHER" id="PTHR12277:SF56">
    <property type="entry name" value="AB HYDROLASE-1 DOMAIN-CONTAINING PROTEIN"/>
    <property type="match status" value="1"/>
</dbReference>